<dbReference type="Proteomes" id="UP001321249">
    <property type="component" value="Unassembled WGS sequence"/>
</dbReference>
<accession>A0AAJ5ZFJ8</accession>
<dbReference type="NCBIfam" id="NF004363">
    <property type="entry name" value="PRK05738.2-4"/>
    <property type="match status" value="1"/>
</dbReference>
<reference evidence="9" key="3">
    <citation type="submission" date="2023-06" db="EMBL/GenBank/DDBJ databases">
        <title>Pangenomics reveal diversification of enzyme families and niche specialization in globally abundant SAR202 bacteria.</title>
        <authorList>
            <person name="Saw J.H.W."/>
        </authorList>
    </citation>
    <scope>NUCLEOTIDE SEQUENCE [LARGE SCALE GENOMIC DNA]</scope>
    <source>
        <strain evidence="9">JH1073</strain>
    </source>
</reference>
<dbReference type="GO" id="GO:0003735">
    <property type="term" value="F:structural constituent of ribosome"/>
    <property type="evidence" value="ECO:0007669"/>
    <property type="project" value="InterPro"/>
</dbReference>
<keyword evidence="4 6" id="KW-0689">Ribosomal protein</keyword>
<evidence type="ECO:0000313" key="9">
    <source>
        <dbReference type="Proteomes" id="UP001219901"/>
    </source>
</evidence>
<keyword evidence="9" id="KW-1185">Reference proteome</keyword>
<dbReference type="GO" id="GO:1990904">
    <property type="term" value="C:ribonucleoprotein complex"/>
    <property type="evidence" value="ECO:0007669"/>
    <property type="project" value="UniProtKB-KW"/>
</dbReference>
<dbReference type="InterPro" id="IPR012678">
    <property type="entry name" value="Ribosomal_uL23/eL15/eS24_sf"/>
</dbReference>
<dbReference type="Proteomes" id="UP001219901">
    <property type="component" value="Chromosome"/>
</dbReference>
<gene>
    <name evidence="6 8" type="primary">rplW</name>
    <name evidence="7" type="ORF">GKO46_09630</name>
    <name evidence="8" type="ORF">GKO48_11910</name>
</gene>
<dbReference type="Gene3D" id="3.30.70.330">
    <property type="match status" value="1"/>
</dbReference>
<protein>
    <recommendedName>
        <fullName evidence="6">Large ribosomal subunit protein uL23</fullName>
    </recommendedName>
</protein>
<dbReference type="GO" id="GO:0005840">
    <property type="term" value="C:ribosome"/>
    <property type="evidence" value="ECO:0007669"/>
    <property type="project" value="UniProtKB-KW"/>
</dbReference>
<keyword evidence="5 6" id="KW-0687">Ribonucleoprotein</keyword>
<dbReference type="EMBL" id="CP046147">
    <property type="protein sequence ID" value="WFG40284.1"/>
    <property type="molecule type" value="Genomic_DNA"/>
</dbReference>
<keyword evidence="2 6" id="KW-0699">rRNA-binding</keyword>
<dbReference type="NCBIfam" id="NF004359">
    <property type="entry name" value="PRK05738.1-3"/>
    <property type="match status" value="1"/>
</dbReference>
<dbReference type="EMBL" id="WMBE01000003">
    <property type="protein sequence ID" value="MDG0867329.1"/>
    <property type="molecule type" value="Genomic_DNA"/>
</dbReference>
<dbReference type="InterPro" id="IPR012677">
    <property type="entry name" value="Nucleotide-bd_a/b_plait_sf"/>
</dbReference>
<dbReference type="PANTHER" id="PTHR11620">
    <property type="entry name" value="60S RIBOSOMAL PROTEIN L23A"/>
    <property type="match status" value="1"/>
</dbReference>
<evidence type="ECO:0000313" key="10">
    <source>
        <dbReference type="Proteomes" id="UP001321249"/>
    </source>
</evidence>
<evidence type="ECO:0000256" key="3">
    <source>
        <dbReference type="ARBA" id="ARBA00022884"/>
    </source>
</evidence>
<comment type="subunit">
    <text evidence="6">Part of the 50S ribosomal subunit. Contacts protein L29, and trigger factor when it is bound to the ribosome.</text>
</comment>
<dbReference type="RefSeq" id="WP_342825593.1">
    <property type="nucleotide sequence ID" value="NZ_CP046146.1"/>
</dbReference>
<dbReference type="InterPro" id="IPR013025">
    <property type="entry name" value="Ribosomal_uL23-like"/>
</dbReference>
<reference evidence="8" key="2">
    <citation type="journal article" date="2023" name="Nat. Commun.">
        <title>Cultivation of marine bacteria of the SAR202 clade.</title>
        <authorList>
            <person name="Lim Y."/>
            <person name="Seo J.H."/>
            <person name="Giovannoni S.J."/>
            <person name="Kang I."/>
            <person name="Cho J.C."/>
        </authorList>
    </citation>
    <scope>NUCLEOTIDE SEQUENCE</scope>
    <source>
        <strain evidence="8">JH1073</strain>
    </source>
</reference>
<dbReference type="HAMAP" id="MF_01369_B">
    <property type="entry name" value="Ribosomal_uL23_B"/>
    <property type="match status" value="1"/>
</dbReference>
<sequence>MSLAKVLRRPIVTEKSTLLGAQGRYVFEVDSDASKHDIAKAVEWAFDVKVVKVNTLTVPGKVKRYGRRPSKQPDWKKAIVSLQAGDTIQLFEGA</sequence>
<keyword evidence="3 6" id="KW-0694">RNA-binding</keyword>
<evidence type="ECO:0000313" key="8">
    <source>
        <dbReference type="EMBL" id="WFG40284.1"/>
    </source>
</evidence>
<evidence type="ECO:0000256" key="5">
    <source>
        <dbReference type="ARBA" id="ARBA00023274"/>
    </source>
</evidence>
<dbReference type="GO" id="GO:0019843">
    <property type="term" value="F:rRNA binding"/>
    <property type="evidence" value="ECO:0007669"/>
    <property type="project" value="UniProtKB-UniRule"/>
</dbReference>
<evidence type="ECO:0000256" key="4">
    <source>
        <dbReference type="ARBA" id="ARBA00022980"/>
    </source>
</evidence>
<organism evidence="8 9">
    <name type="scientific">Candidatus Lucifugimonas marina</name>
    <dbReference type="NCBI Taxonomy" id="3038979"/>
    <lineage>
        <taxon>Bacteria</taxon>
        <taxon>Bacillati</taxon>
        <taxon>Chloroflexota</taxon>
        <taxon>Dehalococcoidia</taxon>
        <taxon>SAR202 cluster</taxon>
        <taxon>Candidatus Lucifugimonadales</taxon>
        <taxon>Candidatus Lucifugimonadaceae</taxon>
        <taxon>Candidatus Lucifugimonas</taxon>
    </lineage>
</organism>
<evidence type="ECO:0000256" key="1">
    <source>
        <dbReference type="ARBA" id="ARBA00006700"/>
    </source>
</evidence>
<proteinExistence type="inferred from homology"/>
<dbReference type="Pfam" id="PF00276">
    <property type="entry name" value="Ribosomal_L23"/>
    <property type="match status" value="1"/>
</dbReference>
<dbReference type="SUPFAM" id="SSF54189">
    <property type="entry name" value="Ribosomal proteins S24e, L23 and L15e"/>
    <property type="match status" value="1"/>
</dbReference>
<reference evidence="9 10" key="1">
    <citation type="submission" date="2019-11" db="EMBL/GenBank/DDBJ databases">
        <authorList>
            <person name="Cho J.-C."/>
        </authorList>
    </citation>
    <scope>NUCLEOTIDE SEQUENCE [LARGE SCALE GENOMIC DNA]</scope>
    <source>
        <strain evidence="8 9">JH1073</strain>
        <strain evidence="7 10">JH702</strain>
    </source>
</reference>
<name>A0AAJ5ZFJ8_9CHLR</name>
<evidence type="ECO:0000256" key="6">
    <source>
        <dbReference type="HAMAP-Rule" id="MF_01369"/>
    </source>
</evidence>
<dbReference type="FunFam" id="3.30.70.330:FF:000001">
    <property type="entry name" value="50S ribosomal protein L23"/>
    <property type="match status" value="1"/>
</dbReference>
<dbReference type="AlphaFoldDB" id="A0AAJ5ZFJ8"/>
<evidence type="ECO:0000313" key="7">
    <source>
        <dbReference type="EMBL" id="MDG0867329.1"/>
    </source>
</evidence>
<evidence type="ECO:0000256" key="2">
    <source>
        <dbReference type="ARBA" id="ARBA00022730"/>
    </source>
</evidence>
<comment type="function">
    <text evidence="6">One of the early assembly proteins it binds 23S rRNA. One of the proteins that surrounds the polypeptide exit tunnel on the outside of the ribosome. Forms the main docking site for trigger factor binding to the ribosome.</text>
</comment>
<dbReference type="GO" id="GO:0006412">
    <property type="term" value="P:translation"/>
    <property type="evidence" value="ECO:0007669"/>
    <property type="project" value="UniProtKB-UniRule"/>
</dbReference>
<comment type="similarity">
    <text evidence="1 6">Belongs to the universal ribosomal protein uL23 family.</text>
</comment>